<dbReference type="Gene3D" id="3.40.50.12780">
    <property type="entry name" value="N-terminal domain of ligase-like"/>
    <property type="match status" value="1"/>
</dbReference>
<evidence type="ECO:0000313" key="2">
    <source>
        <dbReference type="EMBL" id="VFK44746.1"/>
    </source>
</evidence>
<dbReference type="AlphaFoldDB" id="A0A450YT88"/>
<dbReference type="SUPFAM" id="SSF56801">
    <property type="entry name" value="Acetyl-CoA synthetase-like"/>
    <property type="match status" value="1"/>
</dbReference>
<reference evidence="2" key="1">
    <citation type="submission" date="2019-02" db="EMBL/GenBank/DDBJ databases">
        <authorList>
            <person name="Gruber-Vodicka R. H."/>
            <person name="Seah K. B. B."/>
        </authorList>
    </citation>
    <scope>NUCLEOTIDE SEQUENCE</scope>
    <source>
        <strain evidence="2">BECK_BZ125</strain>
    </source>
</reference>
<dbReference type="EMBL" id="CAADFT010000039">
    <property type="protein sequence ID" value="VFK44746.1"/>
    <property type="molecule type" value="Genomic_DNA"/>
</dbReference>
<dbReference type="InterPro" id="IPR042099">
    <property type="entry name" value="ANL_N_sf"/>
</dbReference>
<sequence>MVATSATRSFGLYLQGEGAQIRTLRLSKIRNRELARGNLAYVVYTSGSMGKPKEVMVEQGLSNLLGCYTRLLGSGPGDRALPRKKYWRIFEPRCWGMKISGFTTTSSISVDIPQPGIAGTKKVGFLGIACIIMITNRYFAIRKFLRHFI</sequence>
<keyword evidence="1" id="KW-1133">Transmembrane helix</keyword>
<gene>
    <name evidence="2" type="ORF">BECKTC1821E_GA0114239_103919</name>
</gene>
<evidence type="ECO:0000256" key="1">
    <source>
        <dbReference type="SAM" id="Phobius"/>
    </source>
</evidence>
<protein>
    <submittedName>
        <fullName evidence="2">AMP-binding enzyme</fullName>
    </submittedName>
</protein>
<organism evidence="2">
    <name type="scientific">Candidatus Kentrum sp. TC</name>
    <dbReference type="NCBI Taxonomy" id="2126339"/>
    <lineage>
        <taxon>Bacteria</taxon>
        <taxon>Pseudomonadati</taxon>
        <taxon>Pseudomonadota</taxon>
        <taxon>Gammaproteobacteria</taxon>
        <taxon>Candidatus Kentrum</taxon>
    </lineage>
</organism>
<name>A0A450YT88_9GAMM</name>
<keyword evidence="1" id="KW-0812">Transmembrane</keyword>
<keyword evidence="1" id="KW-0472">Membrane</keyword>
<feature type="transmembrane region" description="Helical" evidence="1">
    <location>
        <begin position="123"/>
        <end position="140"/>
    </location>
</feature>
<proteinExistence type="predicted"/>
<accession>A0A450YT88</accession>